<protein>
    <submittedName>
        <fullName evidence="1">Uncharacterized protein</fullName>
    </submittedName>
</protein>
<dbReference type="Proteomes" id="UP000316270">
    <property type="component" value="Chromosome 18"/>
</dbReference>
<gene>
    <name evidence="1" type="ORF">FKW77_001229</name>
</gene>
<proteinExistence type="predicted"/>
<dbReference type="AlphaFoldDB" id="A0A517LPI5"/>
<evidence type="ECO:0000313" key="1">
    <source>
        <dbReference type="EMBL" id="QDS77555.1"/>
    </source>
</evidence>
<name>A0A517LPI5_9PEZI</name>
<sequence length="78" mass="8890">MACVFHSSFLEAKFEVTVPVTPPPCIITLSPIPKPFVKNRRVEAWATGDHVERIAHKRIETEIIRGKQREFFNASGTR</sequence>
<organism evidence="1 2">
    <name type="scientific">Venturia effusa</name>
    <dbReference type="NCBI Taxonomy" id="50376"/>
    <lineage>
        <taxon>Eukaryota</taxon>
        <taxon>Fungi</taxon>
        <taxon>Dikarya</taxon>
        <taxon>Ascomycota</taxon>
        <taxon>Pezizomycotina</taxon>
        <taxon>Dothideomycetes</taxon>
        <taxon>Pleosporomycetidae</taxon>
        <taxon>Venturiales</taxon>
        <taxon>Venturiaceae</taxon>
        <taxon>Venturia</taxon>
    </lineage>
</organism>
<keyword evidence="2" id="KW-1185">Reference proteome</keyword>
<dbReference type="EMBL" id="CP042202">
    <property type="protein sequence ID" value="QDS77555.1"/>
    <property type="molecule type" value="Genomic_DNA"/>
</dbReference>
<reference evidence="1 2" key="1">
    <citation type="submission" date="2019-07" db="EMBL/GenBank/DDBJ databases">
        <title>Finished genome of Venturia effusa.</title>
        <authorList>
            <person name="Young C.A."/>
            <person name="Cox M.P."/>
            <person name="Ganley A.R.D."/>
            <person name="David W.J."/>
        </authorList>
    </citation>
    <scope>NUCLEOTIDE SEQUENCE [LARGE SCALE GENOMIC DNA]</scope>
    <source>
        <strain evidence="2">albino</strain>
    </source>
</reference>
<evidence type="ECO:0000313" key="2">
    <source>
        <dbReference type="Proteomes" id="UP000316270"/>
    </source>
</evidence>
<accession>A0A517LPI5</accession>